<keyword evidence="2" id="KW-1185">Reference proteome</keyword>
<dbReference type="PANTHER" id="PTHR24112:SF66">
    <property type="entry name" value="LEUCINE-RICH REPEAT, ISOFORM F"/>
    <property type="match status" value="1"/>
</dbReference>
<reference evidence="3" key="1">
    <citation type="submission" date="2022-11" db="UniProtKB">
        <authorList>
            <consortium name="WormBaseParasite"/>
        </authorList>
    </citation>
    <scope>IDENTIFICATION</scope>
</reference>
<dbReference type="InterPro" id="IPR051279">
    <property type="entry name" value="PP1-Reg/Actin-Interact_Protein"/>
</dbReference>
<dbReference type="GO" id="GO:0030027">
    <property type="term" value="C:lamellipodium"/>
    <property type="evidence" value="ECO:0007669"/>
    <property type="project" value="TreeGrafter"/>
</dbReference>
<protein>
    <submittedName>
        <fullName evidence="3">CARMIL C-terminal domain-containing protein</fullName>
    </submittedName>
</protein>
<evidence type="ECO:0000313" key="3">
    <source>
        <dbReference type="WBParaSite" id="nRc.2.0.1.t38977-RA"/>
    </source>
</evidence>
<evidence type="ECO:0000313" key="2">
    <source>
        <dbReference type="Proteomes" id="UP000887565"/>
    </source>
</evidence>
<dbReference type="InterPro" id="IPR032675">
    <property type="entry name" value="LRR_dom_sf"/>
</dbReference>
<accession>A0A915KKM7</accession>
<name>A0A915KKM7_ROMCU</name>
<dbReference type="Pfam" id="PF16000">
    <property type="entry name" value="CARMIL_C"/>
    <property type="match status" value="1"/>
</dbReference>
<dbReference type="Pfam" id="PF13516">
    <property type="entry name" value="LRR_6"/>
    <property type="match status" value="1"/>
</dbReference>
<dbReference type="SUPFAM" id="SSF52047">
    <property type="entry name" value="RNI-like"/>
    <property type="match status" value="1"/>
</dbReference>
<dbReference type="InterPro" id="IPR031943">
    <property type="entry name" value="CARMIL_C"/>
</dbReference>
<dbReference type="PANTHER" id="PTHR24112">
    <property type="entry name" value="LEUCINE-RICH REPEAT, ISOFORM F-RELATED"/>
    <property type="match status" value="1"/>
</dbReference>
<dbReference type="InterPro" id="IPR001611">
    <property type="entry name" value="Leu-rich_rpt"/>
</dbReference>
<organism evidence="2 3">
    <name type="scientific">Romanomermis culicivorax</name>
    <name type="common">Nematode worm</name>
    <dbReference type="NCBI Taxonomy" id="13658"/>
    <lineage>
        <taxon>Eukaryota</taxon>
        <taxon>Metazoa</taxon>
        <taxon>Ecdysozoa</taxon>
        <taxon>Nematoda</taxon>
        <taxon>Enoplea</taxon>
        <taxon>Dorylaimia</taxon>
        <taxon>Mermithida</taxon>
        <taxon>Mermithoidea</taxon>
        <taxon>Mermithidae</taxon>
        <taxon>Romanomermis</taxon>
    </lineage>
</organism>
<dbReference type="SMART" id="SM00368">
    <property type="entry name" value="LRR_RI"/>
    <property type="match status" value="5"/>
</dbReference>
<evidence type="ECO:0000259" key="1">
    <source>
        <dbReference type="Pfam" id="PF16000"/>
    </source>
</evidence>
<dbReference type="Proteomes" id="UP000887565">
    <property type="component" value="Unplaced"/>
</dbReference>
<dbReference type="GO" id="GO:0005886">
    <property type="term" value="C:plasma membrane"/>
    <property type="evidence" value="ECO:0007669"/>
    <property type="project" value="TreeGrafter"/>
</dbReference>
<sequence>MFSDFIFSLSQSLLQNVNLPLQILDLSGNTFDDHKGTVGQLASALSSLSALPSRINLDDCCLNAKSVTYLCDKVKIVGNERGRRDLLFLSLAGNSFKDDAIDMHSLLTYSPFLSYLNLSGTNFHLDKIWSPLKTCHQSLVTLLLSGCSFSSRKMSKDLNLLTSIKDFFSCAQKLTLIDLSDCILPAEVLKYILLGLVCNQSSELISLNMSRSFADRQCISHLETCAPDLTVISKMILRDCALEQEAVTLLPALASMKNLKCLDMGGNNFTTSKKQQSKYLRQILMELVKLIGEESSSVQELILSDCKIGVGLCVLINALGVAPCLKVLDISGNEITNFGARLLGKALQINSALEVLLIDRNQINHEGYADIAHALKFNNSLLSLPSPIQDVSESLKLWKEKTETVMSEIELLLRRNNKGQGFNDCIEASSWIYQTHSKLLLGNVEEELNQAVSKTNRLLLDFLVDETSDVLSAQKLMHDAEIAKDMLDKLVSLSENGENITHKMDDLADTLSSDSKALLTAKVKKDSLNSLGSDRITTPAFTPSGKKRFKFFGKRPLSIVEFRERALLEGSTENCDSNSIELVNKEDFNVSTDDSVAIIEKAAHQPLTHIQKNRARPPMNRRARAMAMAQLPSNSNSSSTVDEGVDKFFNHTITTISYADVENFNQPVTSSLSKWSDESENRRLSRLPASIPTFSPNFVSELENKVSSPLVNSNFIKQENFTNRHLTVDTEDQKMRNTPVKVVSPKVEKPSFSPIKQSIAATGEFDVNEMLSLVDKNFGDQKTWLNYDTSLRERLVTKSTNRDALCAVPSGTTP</sequence>
<dbReference type="AlphaFoldDB" id="A0A915KKM7"/>
<feature type="domain" description="CARMIL C-terminal" evidence="1">
    <location>
        <begin position="526"/>
        <end position="678"/>
    </location>
</feature>
<dbReference type="GO" id="GO:0016477">
    <property type="term" value="P:cell migration"/>
    <property type="evidence" value="ECO:0007669"/>
    <property type="project" value="TreeGrafter"/>
</dbReference>
<proteinExistence type="predicted"/>
<dbReference type="Gene3D" id="3.80.10.10">
    <property type="entry name" value="Ribonuclease Inhibitor"/>
    <property type="match status" value="1"/>
</dbReference>
<dbReference type="WBParaSite" id="nRc.2.0.1.t38977-RA">
    <property type="protein sequence ID" value="nRc.2.0.1.t38977-RA"/>
    <property type="gene ID" value="nRc.2.0.1.g38977"/>
</dbReference>
<dbReference type="GO" id="GO:0034315">
    <property type="term" value="P:regulation of Arp2/3 complex-mediated actin nucleation"/>
    <property type="evidence" value="ECO:0007669"/>
    <property type="project" value="TreeGrafter"/>
</dbReference>